<dbReference type="Proteomes" id="UP000065521">
    <property type="component" value="Unassembled WGS sequence"/>
</dbReference>
<evidence type="ECO:0000313" key="1">
    <source>
        <dbReference type="EMBL" id="KUZ95345.1"/>
    </source>
</evidence>
<comment type="caution">
    <text evidence="1">The sequence shown here is derived from an EMBL/GenBank/DDBJ whole genome shotgun (WGS) entry which is preliminary data.</text>
</comment>
<gene>
    <name evidence="1" type="ORF">WI38_05275</name>
</gene>
<reference evidence="1 2" key="1">
    <citation type="submission" date="2015-11" db="EMBL/GenBank/DDBJ databases">
        <title>Expanding the genomic diversity of Burkholderia species for the development of highly accurate diagnostics.</title>
        <authorList>
            <person name="Sahl J."/>
            <person name="Keim P."/>
            <person name="Wagner D."/>
        </authorList>
    </citation>
    <scope>NUCLEOTIDE SEQUENCE [LARGE SCALE GENOMIC DNA]</scope>
    <source>
        <strain evidence="1 2">RF32-BP4</strain>
    </source>
</reference>
<accession>A0A117XBZ2</accession>
<evidence type="ECO:0000313" key="2">
    <source>
        <dbReference type="Proteomes" id="UP000065521"/>
    </source>
</evidence>
<organism evidence="1 2">
    <name type="scientific">Burkholderia ubonensis</name>
    <dbReference type="NCBI Taxonomy" id="101571"/>
    <lineage>
        <taxon>Bacteria</taxon>
        <taxon>Pseudomonadati</taxon>
        <taxon>Pseudomonadota</taxon>
        <taxon>Betaproteobacteria</taxon>
        <taxon>Burkholderiales</taxon>
        <taxon>Burkholderiaceae</taxon>
        <taxon>Burkholderia</taxon>
        <taxon>Burkholderia cepacia complex</taxon>
    </lineage>
</organism>
<sequence length="116" mass="12640">MYAMVEALCIKPMPPGMDGFPGVTPMKKLVPLLFCFSLLGCAGQQEAGCIRAPFHAKFQDAEGDVGPFANMKFSLIRASDGAVVYHGTTDEQGRARWDHACRGEQYTIRQDGLLGE</sequence>
<proteinExistence type="predicted"/>
<name>A0A117XBZ2_9BURK</name>
<dbReference type="EMBL" id="LOTN01000006">
    <property type="protein sequence ID" value="KUZ95345.1"/>
    <property type="molecule type" value="Genomic_DNA"/>
</dbReference>
<dbReference type="AlphaFoldDB" id="A0A117XBZ2"/>
<protein>
    <submittedName>
        <fullName evidence="1">Uncharacterized protein</fullName>
    </submittedName>
</protein>